<gene>
    <name evidence="3" type="ORF">SCF082_LOCUS23443</name>
</gene>
<dbReference type="Gene3D" id="3.80.10.10">
    <property type="entry name" value="Ribonuclease Inhibitor"/>
    <property type="match status" value="1"/>
</dbReference>
<dbReference type="PANTHER" id="PTHR24111">
    <property type="entry name" value="LEUCINE-RICH REPEAT-CONTAINING PROTEIN 34"/>
    <property type="match status" value="1"/>
</dbReference>
<dbReference type="InterPro" id="IPR027417">
    <property type="entry name" value="P-loop_NTPase"/>
</dbReference>
<feature type="region of interest" description="Disordered" evidence="2">
    <location>
        <begin position="189"/>
        <end position="210"/>
    </location>
</feature>
<keyword evidence="4" id="KW-1185">Reference proteome</keyword>
<dbReference type="InterPro" id="IPR032675">
    <property type="entry name" value="LRR_dom_sf"/>
</dbReference>
<dbReference type="PANTHER" id="PTHR24111:SF0">
    <property type="entry name" value="LEUCINE-RICH REPEAT-CONTAINING PROTEIN"/>
    <property type="match status" value="1"/>
</dbReference>
<dbReference type="Pfam" id="PF13516">
    <property type="entry name" value="LRR_6"/>
    <property type="match status" value="5"/>
</dbReference>
<dbReference type="InterPro" id="IPR052201">
    <property type="entry name" value="LRR-containing_regulator"/>
</dbReference>
<evidence type="ECO:0000256" key="1">
    <source>
        <dbReference type="ARBA" id="ARBA00022737"/>
    </source>
</evidence>
<evidence type="ECO:0000256" key="2">
    <source>
        <dbReference type="SAM" id="MobiDB-lite"/>
    </source>
</evidence>
<sequence>MLRNHSLSYNQIGAEGGVALAKALETNQTLQKLGLSNNNIDTEGGVALAKALETNQTLTTLVLQSNQIGAEGGVALGKALETNQTLQVLRYVVNTIGAEGGVALAKSLETNQTLQELDINYNSIPANIASDIRAKVGRNLANPQPKPQPRKNNRKELEQHYRAAVQNGDLQEWGRSKVMVIGQGEAGKTSSVQSLLGMPPAPTESTVGMDLKVTRASDWQERPAEESDFDFV</sequence>
<protein>
    <submittedName>
        <fullName evidence="3">Uncharacterized protein</fullName>
    </submittedName>
</protein>
<proteinExistence type="predicted"/>
<dbReference type="EMBL" id="CAXAMM010017006">
    <property type="protein sequence ID" value="CAK9040242.1"/>
    <property type="molecule type" value="Genomic_DNA"/>
</dbReference>
<reference evidence="3 4" key="1">
    <citation type="submission" date="2024-02" db="EMBL/GenBank/DDBJ databases">
        <authorList>
            <person name="Chen Y."/>
            <person name="Shah S."/>
            <person name="Dougan E. K."/>
            <person name="Thang M."/>
            <person name="Chan C."/>
        </authorList>
    </citation>
    <scope>NUCLEOTIDE SEQUENCE [LARGE SCALE GENOMIC DNA]</scope>
</reference>
<dbReference type="InterPro" id="IPR001611">
    <property type="entry name" value="Leu-rich_rpt"/>
</dbReference>
<evidence type="ECO:0000313" key="4">
    <source>
        <dbReference type="Proteomes" id="UP001642464"/>
    </source>
</evidence>
<keyword evidence="1" id="KW-0677">Repeat</keyword>
<dbReference type="Proteomes" id="UP001642464">
    <property type="component" value="Unassembled WGS sequence"/>
</dbReference>
<feature type="non-terminal residue" evidence="3">
    <location>
        <position position="232"/>
    </location>
</feature>
<dbReference type="SUPFAM" id="SSF52540">
    <property type="entry name" value="P-loop containing nucleoside triphosphate hydrolases"/>
    <property type="match status" value="1"/>
</dbReference>
<organism evidence="3 4">
    <name type="scientific">Durusdinium trenchii</name>
    <dbReference type="NCBI Taxonomy" id="1381693"/>
    <lineage>
        <taxon>Eukaryota</taxon>
        <taxon>Sar</taxon>
        <taxon>Alveolata</taxon>
        <taxon>Dinophyceae</taxon>
        <taxon>Suessiales</taxon>
        <taxon>Symbiodiniaceae</taxon>
        <taxon>Durusdinium</taxon>
    </lineage>
</organism>
<evidence type="ECO:0000313" key="3">
    <source>
        <dbReference type="EMBL" id="CAK9040242.1"/>
    </source>
</evidence>
<name>A0ABP0LM13_9DINO</name>
<dbReference type="SUPFAM" id="SSF52047">
    <property type="entry name" value="RNI-like"/>
    <property type="match status" value="1"/>
</dbReference>
<accession>A0ABP0LM13</accession>
<dbReference type="SMART" id="SM00368">
    <property type="entry name" value="LRR_RI"/>
    <property type="match status" value="4"/>
</dbReference>
<comment type="caution">
    <text evidence="3">The sequence shown here is derived from an EMBL/GenBank/DDBJ whole genome shotgun (WGS) entry which is preliminary data.</text>
</comment>